<keyword evidence="3 6" id="KW-0812">Transmembrane</keyword>
<feature type="transmembrane region" description="Helical" evidence="6">
    <location>
        <begin position="266"/>
        <end position="286"/>
    </location>
</feature>
<gene>
    <name evidence="8" type="ORF">D5R97_05535</name>
</gene>
<comment type="caution">
    <text evidence="8">The sequence shown here is derived from an EMBL/GenBank/DDBJ whole genome shotgun (WGS) entry which is preliminary data.</text>
</comment>
<feature type="domain" description="ABC3 transporter permease C-terminal" evidence="7">
    <location>
        <begin position="667"/>
        <end position="777"/>
    </location>
</feature>
<dbReference type="Proteomes" id="UP000285138">
    <property type="component" value="Unassembled WGS sequence"/>
</dbReference>
<dbReference type="AlphaFoldDB" id="A0A424YE80"/>
<reference evidence="8 9" key="1">
    <citation type="submission" date="2018-08" db="EMBL/GenBank/DDBJ databases">
        <title>The metabolism and importance of syntrophic acetate oxidation coupled to methane or sulfide production in haloalkaline environments.</title>
        <authorList>
            <person name="Timmers P.H.A."/>
            <person name="Vavourakis C.D."/>
            <person name="Sorokin D.Y."/>
            <person name="Sinninghe Damste J.S."/>
            <person name="Muyzer G."/>
            <person name="Stams A.J.M."/>
            <person name="Plugge C.M."/>
        </authorList>
    </citation>
    <scope>NUCLEOTIDE SEQUENCE [LARGE SCALE GENOMIC DNA]</scope>
    <source>
        <strain evidence="8">MSAO_Bac1</strain>
    </source>
</reference>
<dbReference type="GO" id="GO:0005886">
    <property type="term" value="C:plasma membrane"/>
    <property type="evidence" value="ECO:0007669"/>
    <property type="project" value="UniProtKB-SubCell"/>
</dbReference>
<sequence length="793" mass="89940">MILWKKAFRDIIHNKGSYVACLVVTIIGLMAFTSFSISRDNLQVSTDIFYREQSFAHGFIEMESMPQGHLDRILQVEGIQQVSGRIIQEVRVHHPQRRDSVYLELVSLDLADPRRVNDVLLLEGEELTPRRQEAWIDEGFFAANQLSLYDEVKIIAGGRVRDLTLVGVGMSPEYTYALRDEKSIYPDPEAFGIAFLPYRDMEHLFPGMAGRVNSVVFTLEEGADFDLVKDRLEPLLDGYGLQTIYPREDQISHFILKEELDQLDRFATAFPLLFLTIAGIILYIMLKRIVEQQRGQIGVLKAIGYTTREIMYHYLSYAFLMGTFGGLAGGVLGIWGANPLTALLMEFFKVPPVYIDFSLYYLFMGIILSLAIFLFAGYQGCKLALQLKPAEALRPPAPPSTKKPFLERIGPYWALLTIQGKMATRNIFRNQSRSGFILLGIMLSYAVAAIVWNFNDMIDKLVFYHYEEVEVHDARVTLNWPGDRNSLQRELEGYDNAARVEPLAEVPVTLSHGWREEQILVIGVPRGSRLYRILDDQGRKVEPSPDGLILPRRMADKLQVTPGSYLTLESPLSRWEDREIRVRVQEVIPQYIGMNGYMEISALERVLEQSPFATSLLVELEEKGEEGVFQLKDHYWESEKIAGIDGREELIGATRELMEAFGAVLYIYVLVGVVMAFAIIYSSSFIILSERSREMASMRVLGMTPGEVFSVITFEQWLLSIFGMLVGIPLAQLIQQSFAQAMSTDIYVIPRDIEPVSLLVGLLITVGSIWIAQRFALKKVEKLSLIEVLKTGE</sequence>
<evidence type="ECO:0000256" key="4">
    <source>
        <dbReference type="ARBA" id="ARBA00022989"/>
    </source>
</evidence>
<feature type="transmembrane region" description="Helical" evidence="6">
    <location>
        <begin position="435"/>
        <end position="454"/>
    </location>
</feature>
<evidence type="ECO:0000313" key="9">
    <source>
        <dbReference type="Proteomes" id="UP000285138"/>
    </source>
</evidence>
<name>A0A424YE80_9FIRM</name>
<keyword evidence="5 6" id="KW-0472">Membrane</keyword>
<dbReference type="PANTHER" id="PTHR30287:SF1">
    <property type="entry name" value="INNER MEMBRANE PROTEIN"/>
    <property type="match status" value="1"/>
</dbReference>
<feature type="domain" description="ABC3 transporter permease C-terminal" evidence="7">
    <location>
        <begin position="269"/>
        <end position="374"/>
    </location>
</feature>
<organism evidence="8 9">
    <name type="scientific">Candidatus Syntrophonatronum acetioxidans</name>
    <dbReference type="NCBI Taxonomy" id="1795816"/>
    <lineage>
        <taxon>Bacteria</taxon>
        <taxon>Bacillati</taxon>
        <taxon>Bacillota</taxon>
        <taxon>Clostridia</taxon>
        <taxon>Eubacteriales</taxon>
        <taxon>Syntrophomonadaceae</taxon>
        <taxon>Candidatus Syntrophonatronum</taxon>
    </lineage>
</organism>
<comment type="subcellular location">
    <subcellularLocation>
        <location evidence="1">Cell membrane</location>
        <topology evidence="1">Multi-pass membrane protein</topology>
    </subcellularLocation>
</comment>
<evidence type="ECO:0000256" key="5">
    <source>
        <dbReference type="ARBA" id="ARBA00023136"/>
    </source>
</evidence>
<evidence type="ECO:0000256" key="1">
    <source>
        <dbReference type="ARBA" id="ARBA00004651"/>
    </source>
</evidence>
<dbReference type="InterPro" id="IPR003838">
    <property type="entry name" value="ABC3_permease_C"/>
</dbReference>
<keyword evidence="4 6" id="KW-1133">Transmembrane helix</keyword>
<dbReference type="InterPro" id="IPR038766">
    <property type="entry name" value="Membrane_comp_ABC_pdt"/>
</dbReference>
<accession>A0A424YE80</accession>
<evidence type="ECO:0000256" key="3">
    <source>
        <dbReference type="ARBA" id="ARBA00022692"/>
    </source>
</evidence>
<evidence type="ECO:0000259" key="7">
    <source>
        <dbReference type="Pfam" id="PF02687"/>
    </source>
</evidence>
<keyword evidence="2" id="KW-1003">Cell membrane</keyword>
<feature type="transmembrane region" description="Helical" evidence="6">
    <location>
        <begin position="357"/>
        <end position="378"/>
    </location>
</feature>
<evidence type="ECO:0000313" key="8">
    <source>
        <dbReference type="EMBL" id="RQD75767.1"/>
    </source>
</evidence>
<evidence type="ECO:0000256" key="6">
    <source>
        <dbReference type="SAM" id="Phobius"/>
    </source>
</evidence>
<evidence type="ECO:0000256" key="2">
    <source>
        <dbReference type="ARBA" id="ARBA00022475"/>
    </source>
</evidence>
<feature type="transmembrane region" description="Helical" evidence="6">
    <location>
        <begin position="755"/>
        <end position="772"/>
    </location>
</feature>
<feature type="transmembrane region" description="Helical" evidence="6">
    <location>
        <begin position="708"/>
        <end position="735"/>
    </location>
</feature>
<feature type="transmembrane region" description="Helical" evidence="6">
    <location>
        <begin position="16"/>
        <end position="37"/>
    </location>
</feature>
<dbReference type="PANTHER" id="PTHR30287">
    <property type="entry name" value="MEMBRANE COMPONENT OF PREDICTED ABC SUPERFAMILY METABOLITE UPTAKE TRANSPORTER"/>
    <property type="match status" value="1"/>
</dbReference>
<feature type="transmembrane region" description="Helical" evidence="6">
    <location>
        <begin position="665"/>
        <end position="688"/>
    </location>
</feature>
<protein>
    <submittedName>
        <fullName evidence="8">FtsX-like permease family protein</fullName>
    </submittedName>
</protein>
<feature type="transmembrane region" description="Helical" evidence="6">
    <location>
        <begin position="314"/>
        <end position="337"/>
    </location>
</feature>
<dbReference type="Pfam" id="PF02687">
    <property type="entry name" value="FtsX"/>
    <property type="match status" value="2"/>
</dbReference>
<proteinExistence type="predicted"/>
<dbReference type="EMBL" id="QZAA01000144">
    <property type="protein sequence ID" value="RQD75767.1"/>
    <property type="molecule type" value="Genomic_DNA"/>
</dbReference>